<organism evidence="2">
    <name type="scientific">Eiseniibacteriota bacterium</name>
    <dbReference type="NCBI Taxonomy" id="2212470"/>
    <lineage>
        <taxon>Bacteria</taxon>
        <taxon>Candidatus Eiseniibacteriota</taxon>
    </lineage>
</organism>
<evidence type="ECO:0000256" key="1">
    <source>
        <dbReference type="SAM" id="SignalP"/>
    </source>
</evidence>
<protein>
    <submittedName>
        <fullName evidence="2">Uncharacterized protein</fullName>
    </submittedName>
</protein>
<keyword evidence="1" id="KW-0732">Signal</keyword>
<name>A0A7V2AVD8_UNCEI</name>
<reference evidence="2" key="1">
    <citation type="journal article" date="2020" name="mSystems">
        <title>Genome- and Community-Level Interaction Insights into Carbon Utilization and Element Cycling Functions of Hydrothermarchaeota in Hydrothermal Sediment.</title>
        <authorList>
            <person name="Zhou Z."/>
            <person name="Liu Y."/>
            <person name="Xu W."/>
            <person name="Pan J."/>
            <person name="Luo Z.H."/>
            <person name="Li M."/>
        </authorList>
    </citation>
    <scope>NUCLEOTIDE SEQUENCE [LARGE SCALE GENOMIC DNA]</scope>
    <source>
        <strain evidence="2">SpSt-1233</strain>
    </source>
</reference>
<proteinExistence type="predicted"/>
<feature type="signal peptide" evidence="1">
    <location>
        <begin position="1"/>
        <end position="22"/>
    </location>
</feature>
<feature type="chain" id="PRO_5030877857" evidence="1">
    <location>
        <begin position="23"/>
        <end position="103"/>
    </location>
</feature>
<gene>
    <name evidence="2" type="ORF">ENO08_05890</name>
</gene>
<dbReference type="Proteomes" id="UP000886069">
    <property type="component" value="Unassembled WGS sequence"/>
</dbReference>
<dbReference type="AlphaFoldDB" id="A0A7V2AVD8"/>
<sequence>MPRNGTFIAAPLIAALALLAPAELQHDGASIGQYKLGDIPLHILPLDEAADILSRHRYQSCSDTQKPVWDLQYTMWDRGERENVDYLFREALRVGLLIHKAFN</sequence>
<feature type="non-terminal residue" evidence="2">
    <location>
        <position position="103"/>
    </location>
</feature>
<evidence type="ECO:0000313" key="2">
    <source>
        <dbReference type="EMBL" id="HER43973.1"/>
    </source>
</evidence>
<comment type="caution">
    <text evidence="2">The sequence shown here is derived from an EMBL/GenBank/DDBJ whole genome shotgun (WGS) entry which is preliminary data.</text>
</comment>
<accession>A0A7V2AVD8</accession>
<dbReference type="EMBL" id="DSEC01000415">
    <property type="protein sequence ID" value="HER43973.1"/>
    <property type="molecule type" value="Genomic_DNA"/>
</dbReference>